<dbReference type="Gene3D" id="3.40.640.10">
    <property type="entry name" value="Type I PLP-dependent aspartate aminotransferase-like (Major domain)"/>
    <property type="match status" value="1"/>
</dbReference>
<dbReference type="SUPFAM" id="SSF53383">
    <property type="entry name" value="PLP-dependent transferases"/>
    <property type="match status" value="1"/>
</dbReference>
<evidence type="ECO:0000256" key="2">
    <source>
        <dbReference type="ARBA" id="ARBA00007441"/>
    </source>
</evidence>
<dbReference type="PANTHER" id="PTHR42790">
    <property type="entry name" value="AMINOTRANSFERASE"/>
    <property type="match status" value="1"/>
</dbReference>
<sequence length="379" mass="41456">MGENTADVLPSKLTHEDGLPVELDTNATDGSVLSDKGKGIPYRPEAYYGQFLTENAVQRKPSAIHALFPLEQTPGVISLLAGKPNVLTFPFLELSFTARDTRDAGNPDISVPISGPLLSQGLQYGATPGINGLLLWFEQLQELVHGREAVGEGWRISIGCGSRELMSKTIQALVNPGGPVLVDSNSKNHLDQTPIFYTHPVEVVEIPVDGLGLVPSKLESILETWTDTRATPRPQVLYTIPFGVGPTTSRERRIEILKIAKRWDIVILEDDPYYYLSSPSQRAECPSYFSLERDSLGEVGQVLRYDTLSKIIAPGLSIGWVSGPEALVNAVDTFTSTANLQAGTVSQVVSLALLSAWGHEGFLKHVERVYEFYTQSPRE</sequence>
<comment type="similarity">
    <text evidence="2">Belongs to the class-I pyridoxal-phosphate-dependent aminotransferase family.</text>
</comment>
<evidence type="ECO:0000256" key="3">
    <source>
        <dbReference type="ARBA" id="ARBA00022576"/>
    </source>
</evidence>
<name>A0ABR2ZS00_9AGAR</name>
<dbReference type="CDD" id="cd00609">
    <property type="entry name" value="AAT_like"/>
    <property type="match status" value="1"/>
</dbReference>
<dbReference type="EMBL" id="JBBXMP010000073">
    <property type="protein sequence ID" value="KAL0063794.1"/>
    <property type="molecule type" value="Genomic_DNA"/>
</dbReference>
<evidence type="ECO:0000256" key="1">
    <source>
        <dbReference type="ARBA" id="ARBA00001933"/>
    </source>
</evidence>
<keyword evidence="3" id="KW-0032">Aminotransferase</keyword>
<comment type="caution">
    <text evidence="7">The sequence shown here is derived from an EMBL/GenBank/DDBJ whole genome shotgun (WGS) entry which is preliminary data.</text>
</comment>
<proteinExistence type="inferred from homology"/>
<organism evidence="7 8">
    <name type="scientific">Marasmius tenuissimus</name>
    <dbReference type="NCBI Taxonomy" id="585030"/>
    <lineage>
        <taxon>Eukaryota</taxon>
        <taxon>Fungi</taxon>
        <taxon>Dikarya</taxon>
        <taxon>Basidiomycota</taxon>
        <taxon>Agaricomycotina</taxon>
        <taxon>Agaricomycetes</taxon>
        <taxon>Agaricomycetidae</taxon>
        <taxon>Agaricales</taxon>
        <taxon>Marasmiineae</taxon>
        <taxon>Marasmiaceae</taxon>
        <taxon>Marasmius</taxon>
    </lineage>
</organism>
<protein>
    <recommendedName>
        <fullName evidence="9">Aminotransferase class I/classII domain-containing protein</fullName>
    </recommendedName>
</protein>
<evidence type="ECO:0000313" key="7">
    <source>
        <dbReference type="EMBL" id="KAL0063794.1"/>
    </source>
</evidence>
<evidence type="ECO:0000256" key="4">
    <source>
        <dbReference type="ARBA" id="ARBA00022679"/>
    </source>
</evidence>
<dbReference type="InterPro" id="IPR015421">
    <property type="entry name" value="PyrdxlP-dep_Trfase_major"/>
</dbReference>
<dbReference type="PANTHER" id="PTHR42790:SF19">
    <property type="entry name" value="KYNURENINE_ALPHA-AMINOADIPATE AMINOTRANSFERASE, MITOCHONDRIAL"/>
    <property type="match status" value="1"/>
</dbReference>
<evidence type="ECO:0000313" key="8">
    <source>
        <dbReference type="Proteomes" id="UP001437256"/>
    </source>
</evidence>
<evidence type="ECO:0000256" key="5">
    <source>
        <dbReference type="ARBA" id="ARBA00022898"/>
    </source>
</evidence>
<keyword evidence="8" id="KW-1185">Reference proteome</keyword>
<keyword evidence="5" id="KW-0663">Pyridoxal phosphate</keyword>
<reference evidence="7 8" key="1">
    <citation type="submission" date="2024-05" db="EMBL/GenBank/DDBJ databases">
        <title>A draft genome resource for the thread blight pathogen Marasmius tenuissimus strain MS-2.</title>
        <authorList>
            <person name="Yulfo-Soto G.E."/>
            <person name="Baruah I.K."/>
            <person name="Amoako-Attah I."/>
            <person name="Bukari Y."/>
            <person name="Meinhardt L.W."/>
            <person name="Bailey B.A."/>
            <person name="Cohen S.P."/>
        </authorList>
    </citation>
    <scope>NUCLEOTIDE SEQUENCE [LARGE SCALE GENOMIC DNA]</scope>
    <source>
        <strain evidence="7 8">MS-2</strain>
    </source>
</reference>
<feature type="region of interest" description="Disordered" evidence="6">
    <location>
        <begin position="1"/>
        <end position="32"/>
    </location>
</feature>
<gene>
    <name evidence="7" type="ORF">AAF712_009239</name>
</gene>
<accession>A0ABR2ZS00</accession>
<evidence type="ECO:0000256" key="6">
    <source>
        <dbReference type="SAM" id="MobiDB-lite"/>
    </source>
</evidence>
<evidence type="ECO:0008006" key="9">
    <source>
        <dbReference type="Google" id="ProtNLM"/>
    </source>
</evidence>
<dbReference type="Proteomes" id="UP001437256">
    <property type="component" value="Unassembled WGS sequence"/>
</dbReference>
<dbReference type="InterPro" id="IPR050859">
    <property type="entry name" value="Class-I_PLP-dep_aminotransf"/>
</dbReference>
<keyword evidence="4" id="KW-0808">Transferase</keyword>
<comment type="cofactor">
    <cofactor evidence="1">
        <name>pyridoxal 5'-phosphate</name>
        <dbReference type="ChEBI" id="CHEBI:597326"/>
    </cofactor>
</comment>
<dbReference type="InterPro" id="IPR015424">
    <property type="entry name" value="PyrdxlP-dep_Trfase"/>
</dbReference>